<proteinExistence type="predicted"/>
<reference evidence="2 3" key="1">
    <citation type="submission" date="2019-06" db="EMBL/GenBank/DDBJ databases">
        <title>Whole genome sequence for Rhodospirillaceae sp. R148.</title>
        <authorList>
            <person name="Wang G."/>
        </authorList>
    </citation>
    <scope>NUCLEOTIDE SEQUENCE [LARGE SCALE GENOMIC DNA]</scope>
    <source>
        <strain evidence="2 3">R148</strain>
    </source>
</reference>
<accession>A0A545T087</accession>
<keyword evidence="1" id="KW-1133">Transmembrane helix</keyword>
<evidence type="ECO:0000313" key="2">
    <source>
        <dbReference type="EMBL" id="TQV70635.1"/>
    </source>
</evidence>
<evidence type="ECO:0000313" key="3">
    <source>
        <dbReference type="Proteomes" id="UP000315252"/>
    </source>
</evidence>
<dbReference type="Proteomes" id="UP000315252">
    <property type="component" value="Unassembled WGS sequence"/>
</dbReference>
<gene>
    <name evidence="2" type="ORF">FKG95_27645</name>
</gene>
<keyword evidence="1" id="KW-0472">Membrane</keyword>
<sequence>MRRPNLTTVGYAYGVPEAAMAAALLESAGILVTRHPWHTVCVTWSKTHAFGGIEIQVPASQAEQAATILADFQPIARPRKRLFRLLVCIAATLFIAVPPAASGFFAVAMRPGTMRNSAQD</sequence>
<keyword evidence="1" id="KW-0812">Transmembrane</keyword>
<protein>
    <recommendedName>
        <fullName evidence="4">DUF2007 domain-containing protein</fullName>
    </recommendedName>
</protein>
<comment type="caution">
    <text evidence="2">The sequence shown here is derived from an EMBL/GenBank/DDBJ whole genome shotgun (WGS) entry which is preliminary data.</text>
</comment>
<dbReference type="RefSeq" id="WP_142899704.1">
    <property type="nucleotide sequence ID" value="NZ_ML660067.1"/>
</dbReference>
<dbReference type="AlphaFoldDB" id="A0A545T087"/>
<evidence type="ECO:0000256" key="1">
    <source>
        <dbReference type="SAM" id="Phobius"/>
    </source>
</evidence>
<feature type="transmembrane region" description="Helical" evidence="1">
    <location>
        <begin position="82"/>
        <end position="107"/>
    </location>
</feature>
<organism evidence="2 3">
    <name type="scientific">Denitrobaculum tricleocarpae</name>
    <dbReference type="NCBI Taxonomy" id="2591009"/>
    <lineage>
        <taxon>Bacteria</taxon>
        <taxon>Pseudomonadati</taxon>
        <taxon>Pseudomonadota</taxon>
        <taxon>Alphaproteobacteria</taxon>
        <taxon>Rhodospirillales</taxon>
        <taxon>Rhodospirillaceae</taxon>
        <taxon>Denitrobaculum</taxon>
    </lineage>
</organism>
<dbReference type="EMBL" id="VHSH01000016">
    <property type="protein sequence ID" value="TQV70635.1"/>
    <property type="molecule type" value="Genomic_DNA"/>
</dbReference>
<evidence type="ECO:0008006" key="4">
    <source>
        <dbReference type="Google" id="ProtNLM"/>
    </source>
</evidence>
<name>A0A545T087_9PROT</name>
<keyword evidence="3" id="KW-1185">Reference proteome</keyword>